<reference evidence="2" key="1">
    <citation type="journal article" date="2019" name="Int. J. Syst. Evol. Microbiol.">
        <title>The Global Catalogue of Microorganisms (GCM) 10K type strain sequencing project: providing services to taxonomists for standard genome sequencing and annotation.</title>
        <authorList>
            <consortium name="The Broad Institute Genomics Platform"/>
            <consortium name="The Broad Institute Genome Sequencing Center for Infectious Disease"/>
            <person name="Wu L."/>
            <person name="Ma J."/>
        </authorList>
    </citation>
    <scope>NUCLEOTIDE SEQUENCE [LARGE SCALE GENOMIC DNA]</scope>
    <source>
        <strain evidence="2">GH52</strain>
    </source>
</reference>
<dbReference type="EMBL" id="JBHUHO010000051">
    <property type="protein sequence ID" value="MFD2118157.1"/>
    <property type="molecule type" value="Genomic_DNA"/>
</dbReference>
<accession>A0ABW4YRL4</accession>
<dbReference type="RefSeq" id="WP_377775805.1">
    <property type="nucleotide sequence ID" value="NZ_JBHUHO010000051.1"/>
</dbReference>
<keyword evidence="2" id="KW-1185">Reference proteome</keyword>
<sequence length="30" mass="3462">MAVSNNLLDRGVEVVYFPWVEGFNSLKDDF</sequence>
<comment type="caution">
    <text evidence="1">The sequence shown here is derived from an EMBL/GenBank/DDBJ whole genome shotgun (WGS) entry which is preliminary data.</text>
</comment>
<gene>
    <name evidence="1" type="ORF">ACFSJH_20880</name>
</gene>
<evidence type="ECO:0000313" key="1">
    <source>
        <dbReference type="EMBL" id="MFD2118157.1"/>
    </source>
</evidence>
<name>A0ABW4YRL4_9BACL</name>
<evidence type="ECO:0000313" key="2">
    <source>
        <dbReference type="Proteomes" id="UP001597362"/>
    </source>
</evidence>
<dbReference type="Proteomes" id="UP001597362">
    <property type="component" value="Unassembled WGS sequence"/>
</dbReference>
<organism evidence="1 2">
    <name type="scientific">Paenibacillus yanchengensis</name>
    <dbReference type="NCBI Taxonomy" id="2035833"/>
    <lineage>
        <taxon>Bacteria</taxon>
        <taxon>Bacillati</taxon>
        <taxon>Bacillota</taxon>
        <taxon>Bacilli</taxon>
        <taxon>Bacillales</taxon>
        <taxon>Paenibacillaceae</taxon>
        <taxon>Paenibacillus</taxon>
    </lineage>
</organism>
<proteinExistence type="predicted"/>
<protein>
    <submittedName>
        <fullName evidence="1">Uncharacterized protein</fullName>
    </submittedName>
</protein>